<dbReference type="InterPro" id="IPR006311">
    <property type="entry name" value="TAT_signal"/>
</dbReference>
<keyword evidence="1" id="KW-0732">Signal</keyword>
<evidence type="ECO:0000313" key="2">
    <source>
        <dbReference type="EMBL" id="MDU0325765.1"/>
    </source>
</evidence>
<comment type="caution">
    <text evidence="2">The sequence shown here is derived from an EMBL/GenBank/DDBJ whole genome shotgun (WGS) entry which is preliminary data.</text>
</comment>
<accession>A0ABU3RSJ9</accession>
<evidence type="ECO:0000313" key="3">
    <source>
        <dbReference type="Proteomes" id="UP001256673"/>
    </source>
</evidence>
<proteinExistence type="predicted"/>
<protein>
    <recommendedName>
        <fullName evidence="4">Tat pathway signal sequence domain protein</fullName>
    </recommendedName>
</protein>
<keyword evidence="3" id="KW-1185">Reference proteome</keyword>
<name>A0ABU3RSJ9_9MICO</name>
<organism evidence="2 3">
    <name type="scientific">Microbacterium algihabitans</name>
    <dbReference type="NCBI Taxonomy" id="3075992"/>
    <lineage>
        <taxon>Bacteria</taxon>
        <taxon>Bacillati</taxon>
        <taxon>Actinomycetota</taxon>
        <taxon>Actinomycetes</taxon>
        <taxon>Micrococcales</taxon>
        <taxon>Microbacteriaceae</taxon>
        <taxon>Microbacterium</taxon>
    </lineage>
</organism>
<feature type="chain" id="PRO_5046983505" description="Tat pathway signal sequence domain protein" evidence="1">
    <location>
        <begin position="31"/>
        <end position="537"/>
    </location>
</feature>
<reference evidence="2 3" key="1">
    <citation type="submission" date="2023-09" db="EMBL/GenBank/DDBJ databases">
        <title>Microbacterium fusihabitans sp. nov., Microbacterium phycihabitans sp. nov., and Microbacterium cervinum sp. nov., isolated from dried seaweeds of beach.</title>
        <authorList>
            <person name="Lee S.D."/>
        </authorList>
    </citation>
    <scope>NUCLEOTIDE SEQUENCE [LARGE SCALE GENOMIC DNA]</scope>
    <source>
        <strain evidence="2 3">KSW2-21</strain>
    </source>
</reference>
<dbReference type="EMBL" id="JAWDIU010000001">
    <property type="protein sequence ID" value="MDU0325765.1"/>
    <property type="molecule type" value="Genomic_DNA"/>
</dbReference>
<dbReference type="RefSeq" id="WP_144829735.1">
    <property type="nucleotide sequence ID" value="NZ_JAWDIU010000001.1"/>
</dbReference>
<evidence type="ECO:0000256" key="1">
    <source>
        <dbReference type="SAM" id="SignalP"/>
    </source>
</evidence>
<sequence length="537" mass="56640">MNTTRRRALLGIAAAATAVTVAAPAQRASAADPADVVTKQQVHGVRNILEFGDSSMTDEARLRVALSSFVSSREEVRLTISRRMVITDTITVDTSYVSLDFTQGTVDARGVKNKPAFVFTGSSNAGYPNTRSTVTGLRILGPGSSATTAPGVVFEGTSTTDVRGVGIFGMELSGFATGIEFRSNAFLLSFFNCHVYRCNVGISMPGGLRNYGENIKFIGGGIGTCDLAVQNSNPDGNFHLISTSIDFCRRAVEALAGGVFIDAPHIEFNETGARSTDAHFVTGSDSSAKIILTSGHIFFHEDPVAPAIFETRNPSWGGGIHLISTALMRTSTTSGFLCGGTGQITISDPVVYDGGASGSSMGALMPSPQANVLVDGSFEQSTVVEAYVNNTDRTSRTANPGISLRVASGNLVVKRLSTTKPGTVAFDVPVAYGKLYAMAITFGSTTSTGSLELIESFVALRGETTAGVPNVLRNQARGATSIPLKTIAGTANYRRVFGAGTWDRRAPAWATHFRLRLLFDKTGLGETQIQEIVITAL</sequence>
<evidence type="ECO:0008006" key="4">
    <source>
        <dbReference type="Google" id="ProtNLM"/>
    </source>
</evidence>
<dbReference type="PROSITE" id="PS51318">
    <property type="entry name" value="TAT"/>
    <property type="match status" value="1"/>
</dbReference>
<feature type="signal peptide" evidence="1">
    <location>
        <begin position="1"/>
        <end position="30"/>
    </location>
</feature>
<dbReference type="Proteomes" id="UP001256673">
    <property type="component" value="Unassembled WGS sequence"/>
</dbReference>
<gene>
    <name evidence="2" type="ORF">RWH43_03235</name>
</gene>